<dbReference type="Gene3D" id="3.40.640.10">
    <property type="entry name" value="Type I PLP-dependent aspartate aminotransferase-like (Major domain)"/>
    <property type="match status" value="1"/>
</dbReference>
<dbReference type="InterPro" id="IPR015424">
    <property type="entry name" value="PyrdxlP-dep_Trfase"/>
</dbReference>
<dbReference type="Proteomes" id="UP001224890">
    <property type="component" value="Unassembled WGS sequence"/>
</dbReference>
<evidence type="ECO:0000256" key="1">
    <source>
        <dbReference type="ARBA" id="ARBA00022898"/>
    </source>
</evidence>
<evidence type="ECO:0000313" key="4">
    <source>
        <dbReference type="Proteomes" id="UP001224890"/>
    </source>
</evidence>
<dbReference type="InterPro" id="IPR000192">
    <property type="entry name" value="Aminotrans_V_dom"/>
</dbReference>
<keyword evidence="1" id="KW-0663">Pyridoxal phosphate</keyword>
<dbReference type="InterPro" id="IPR015421">
    <property type="entry name" value="PyrdxlP-dep_Trfase_major"/>
</dbReference>
<evidence type="ECO:0000259" key="2">
    <source>
        <dbReference type="Pfam" id="PF00266"/>
    </source>
</evidence>
<reference evidence="3" key="1">
    <citation type="submission" date="2021-06" db="EMBL/GenBank/DDBJ databases">
        <title>Comparative genomics, transcriptomics and evolutionary studies reveal genomic signatures of adaptation to plant cell wall in hemibiotrophic fungi.</title>
        <authorList>
            <consortium name="DOE Joint Genome Institute"/>
            <person name="Baroncelli R."/>
            <person name="Diaz J.F."/>
            <person name="Benocci T."/>
            <person name="Peng M."/>
            <person name="Battaglia E."/>
            <person name="Haridas S."/>
            <person name="Andreopoulos W."/>
            <person name="Labutti K."/>
            <person name="Pangilinan J."/>
            <person name="Floch G.L."/>
            <person name="Makela M.R."/>
            <person name="Henrissat B."/>
            <person name="Grigoriev I.V."/>
            <person name="Crouch J.A."/>
            <person name="De Vries R.P."/>
            <person name="Sukno S.A."/>
            <person name="Thon M.R."/>
        </authorList>
    </citation>
    <scope>NUCLEOTIDE SEQUENCE</scope>
    <source>
        <strain evidence="3">CBS 193.32</strain>
    </source>
</reference>
<dbReference type="GO" id="GO:0016740">
    <property type="term" value="F:transferase activity"/>
    <property type="evidence" value="ECO:0007669"/>
    <property type="project" value="UniProtKB-KW"/>
</dbReference>
<dbReference type="GeneID" id="85455535"/>
<name>A0AAJ0AZC8_9PEZI</name>
<dbReference type="PANTHER" id="PTHR43092:SF2">
    <property type="entry name" value="HERCYNYLCYSTEINE SULFOXIDE LYASE"/>
    <property type="match status" value="1"/>
</dbReference>
<comment type="caution">
    <text evidence="3">The sequence shown here is derived from an EMBL/GenBank/DDBJ whole genome shotgun (WGS) entry which is preliminary data.</text>
</comment>
<proteinExistence type="predicted"/>
<dbReference type="RefSeq" id="XP_060436833.1">
    <property type="nucleotide sequence ID" value="XM_060571009.1"/>
</dbReference>
<dbReference type="Pfam" id="PF00266">
    <property type="entry name" value="Aminotran_5"/>
    <property type="match status" value="1"/>
</dbReference>
<sequence>MGFHNDPEPSTPAIAFGTEIREQCFSFAEGYHPLNHGSFGAFPKEVRNHQRRLQDASEARPDTFTRYTYLKLLRESKAAIAPLLGAEPDEVVFVQNATTGVNTVLRNLDFRPGDTVLHFNTIYGACLKTIQSLSEECPVSSHAIDITYPIDDDEILRRFRCAVKEIECRQKTPKLAIFDTVLTFPGVRFPFERLVATCKELKILSFIDGAHGVGHIDLSHLGGVVKPDFFISNCYKWLMVPRGCAVLYVPYRNQEKIASTVPTSCGYEIKAERDKLESRHYFSKLFDKISTTDNTPYCCIPTVLEFRSRVCGGEAKIREYCEYIARLGGDSMAEILGTEVLGASSASFRSCCFVNVRLPLTLAELDAYASAGRGIAKWMQELMPAEYETYIPIKFYAGGFWCRISGQVYLTLDDFEWAAQTLLDVCTRAKTGEWR</sequence>
<dbReference type="AlphaFoldDB" id="A0AAJ0AZC8"/>
<dbReference type="PANTHER" id="PTHR43092">
    <property type="entry name" value="L-CYSTEINE DESULFHYDRASE"/>
    <property type="match status" value="1"/>
</dbReference>
<feature type="domain" description="Aminotransferase class V" evidence="2">
    <location>
        <begin position="71"/>
        <end position="259"/>
    </location>
</feature>
<gene>
    <name evidence="3" type="ORF">BDP55DRAFT_597739</name>
</gene>
<dbReference type="SUPFAM" id="SSF53383">
    <property type="entry name" value="PLP-dependent transferases"/>
    <property type="match status" value="1"/>
</dbReference>
<evidence type="ECO:0000313" key="3">
    <source>
        <dbReference type="EMBL" id="KAK1701078.1"/>
    </source>
</evidence>
<organism evidence="3 4">
    <name type="scientific">Colletotrichum godetiae</name>
    <dbReference type="NCBI Taxonomy" id="1209918"/>
    <lineage>
        <taxon>Eukaryota</taxon>
        <taxon>Fungi</taxon>
        <taxon>Dikarya</taxon>
        <taxon>Ascomycota</taxon>
        <taxon>Pezizomycotina</taxon>
        <taxon>Sordariomycetes</taxon>
        <taxon>Hypocreomycetidae</taxon>
        <taxon>Glomerellales</taxon>
        <taxon>Glomerellaceae</taxon>
        <taxon>Colletotrichum</taxon>
        <taxon>Colletotrichum acutatum species complex</taxon>
    </lineage>
</organism>
<protein>
    <submittedName>
        <fullName evidence="3">Pyridoxal phosphate-dependent transferase</fullName>
    </submittedName>
</protein>
<keyword evidence="4" id="KW-1185">Reference proteome</keyword>
<keyword evidence="3" id="KW-0808">Transferase</keyword>
<dbReference type="EMBL" id="JAHMHR010000001">
    <property type="protein sequence ID" value="KAK1701078.1"/>
    <property type="molecule type" value="Genomic_DNA"/>
</dbReference>
<accession>A0AAJ0AZC8</accession>